<dbReference type="InterPro" id="IPR029035">
    <property type="entry name" value="DHS-like_NAD/FAD-binding_dom"/>
</dbReference>
<dbReference type="RefSeq" id="WP_004960174.1">
    <property type="nucleotide sequence ID" value="NZ_JAEKCK010000006.1"/>
</dbReference>
<dbReference type="InterPro" id="IPR029061">
    <property type="entry name" value="THDP-binding"/>
</dbReference>
<dbReference type="EC" id="2.2.1.6" evidence="7"/>
<evidence type="ECO:0000256" key="1">
    <source>
        <dbReference type="ARBA" id="ARBA00007812"/>
    </source>
</evidence>
<protein>
    <submittedName>
        <fullName evidence="7">Acetolactate synthase, catabolic</fullName>
        <ecNumber evidence="7">2.2.1.6</ecNumber>
    </submittedName>
</protein>
<dbReference type="NCBIfam" id="TIGR02418">
    <property type="entry name" value="acolac_catab"/>
    <property type="match status" value="1"/>
</dbReference>
<evidence type="ECO:0000259" key="5">
    <source>
        <dbReference type="Pfam" id="PF02775"/>
    </source>
</evidence>
<dbReference type="PANTHER" id="PTHR18968:SF129">
    <property type="entry name" value="ACETOLACTATE SYNTHASE"/>
    <property type="match status" value="1"/>
</dbReference>
<name>A0A3S4FQW9_SEROD</name>
<evidence type="ECO:0000313" key="8">
    <source>
        <dbReference type="Proteomes" id="UP000281391"/>
    </source>
</evidence>
<dbReference type="InterPro" id="IPR045229">
    <property type="entry name" value="TPP_enz"/>
</dbReference>
<organism evidence="7 8">
    <name type="scientific">Serratia odorifera</name>
    <dbReference type="NCBI Taxonomy" id="618"/>
    <lineage>
        <taxon>Bacteria</taxon>
        <taxon>Pseudomonadati</taxon>
        <taxon>Pseudomonadota</taxon>
        <taxon>Gammaproteobacteria</taxon>
        <taxon>Enterobacterales</taxon>
        <taxon>Yersiniaceae</taxon>
        <taxon>Serratia</taxon>
    </lineage>
</organism>
<dbReference type="Pfam" id="PF00205">
    <property type="entry name" value="TPP_enzyme_M"/>
    <property type="match status" value="1"/>
</dbReference>
<keyword evidence="2 3" id="KW-0786">Thiamine pyrophosphate</keyword>
<dbReference type="CDD" id="cd07035">
    <property type="entry name" value="TPP_PYR_POX_like"/>
    <property type="match status" value="1"/>
</dbReference>
<dbReference type="Pfam" id="PF02776">
    <property type="entry name" value="TPP_enzyme_N"/>
    <property type="match status" value="1"/>
</dbReference>
<dbReference type="GO" id="GO:0009097">
    <property type="term" value="P:isoleucine biosynthetic process"/>
    <property type="evidence" value="ECO:0007669"/>
    <property type="project" value="TreeGrafter"/>
</dbReference>
<dbReference type="GO" id="GO:0030976">
    <property type="term" value="F:thiamine pyrophosphate binding"/>
    <property type="evidence" value="ECO:0007669"/>
    <property type="project" value="InterPro"/>
</dbReference>
<dbReference type="InterPro" id="IPR012000">
    <property type="entry name" value="Thiamin_PyroP_enz_cen_dom"/>
</dbReference>
<dbReference type="GO" id="GO:0009099">
    <property type="term" value="P:L-valine biosynthetic process"/>
    <property type="evidence" value="ECO:0007669"/>
    <property type="project" value="TreeGrafter"/>
</dbReference>
<dbReference type="GO" id="GO:0000287">
    <property type="term" value="F:magnesium ion binding"/>
    <property type="evidence" value="ECO:0007669"/>
    <property type="project" value="InterPro"/>
</dbReference>
<accession>A0A3S4FQW9</accession>
<keyword evidence="7" id="KW-0808">Transferase</keyword>
<dbReference type="InterPro" id="IPR011766">
    <property type="entry name" value="TPP_enzyme_TPP-bd"/>
</dbReference>
<comment type="similarity">
    <text evidence="1 3">Belongs to the TPP enzyme family.</text>
</comment>
<dbReference type="GO" id="GO:0003984">
    <property type="term" value="F:acetolactate synthase activity"/>
    <property type="evidence" value="ECO:0007669"/>
    <property type="project" value="UniProtKB-EC"/>
</dbReference>
<dbReference type="PANTHER" id="PTHR18968">
    <property type="entry name" value="THIAMINE PYROPHOSPHATE ENZYMES"/>
    <property type="match status" value="1"/>
</dbReference>
<dbReference type="KEGG" id="sof:NCTC11214_03232"/>
<dbReference type="SUPFAM" id="SSF52518">
    <property type="entry name" value="Thiamin diphosphate-binding fold (THDP-binding)"/>
    <property type="match status" value="2"/>
</dbReference>
<dbReference type="GO" id="GO:0050660">
    <property type="term" value="F:flavin adenine dinucleotide binding"/>
    <property type="evidence" value="ECO:0007669"/>
    <property type="project" value="TreeGrafter"/>
</dbReference>
<dbReference type="AlphaFoldDB" id="A0A3S4FQW9"/>
<reference evidence="7 8" key="1">
    <citation type="submission" date="2018-12" db="EMBL/GenBank/DDBJ databases">
        <authorList>
            <consortium name="Pathogen Informatics"/>
        </authorList>
    </citation>
    <scope>NUCLEOTIDE SEQUENCE [LARGE SCALE GENOMIC DNA]</scope>
    <source>
        <strain evidence="7 8">NCTC11214</strain>
    </source>
</reference>
<dbReference type="Gene3D" id="3.40.50.1220">
    <property type="entry name" value="TPP-binding domain"/>
    <property type="match status" value="1"/>
</dbReference>
<dbReference type="PROSITE" id="PS00187">
    <property type="entry name" value="TPP_ENZYMES"/>
    <property type="match status" value="1"/>
</dbReference>
<feature type="domain" description="Thiamine pyrophosphate enzyme N-terminal TPP-binding" evidence="6">
    <location>
        <begin position="13"/>
        <end position="128"/>
    </location>
</feature>
<feature type="domain" description="Thiamine pyrophosphate enzyme TPP-binding" evidence="5">
    <location>
        <begin position="395"/>
        <end position="540"/>
    </location>
</feature>
<dbReference type="InterPro" id="IPR012001">
    <property type="entry name" value="Thiamin_PyroP_enz_TPP-bd_dom"/>
</dbReference>
<dbReference type="GO" id="GO:0034077">
    <property type="term" value="P:butanediol metabolic process"/>
    <property type="evidence" value="ECO:0007669"/>
    <property type="project" value="InterPro"/>
</dbReference>
<sequence length="561" mass="60860">MSKLNTDENWQCGADLVVKNLEAQGVKHVFGIPGAKIDRVFDSLEDAPSIQTVVVRHEANAAFMAAAVGRLTGKAGVALVTSGPGSSNLITGLATATSEGDAVVAFGGAVKRADNLKQTHQSMDTVSMFRPVTKYCAEVHAGSAISEVIANAFRTAEFGRPGAAFVSLPMDIVNEPVSAPVLAGCRVPHLGAAASDDIQEAVTLIQQAKCPVLLLGLQASRPENSDAVRQLLSRTRMPVVGTYQAAGVIDVNHFARFAGRVGLFNNQPADQLLQQADLVISVGYGPIEYDPCMWNSQRRLKLVHIDVQPADIDSCYRPDIELIGNISATINAMTERFAGALLIPPAVETILTDLGRQRTELAERAARRDGMPIHPLRIVKELQDIVSDDVTLCVDMGSFHIWIARYLYSFRARQLLISNGQQTMGVALPWAIGTALVRPGDKVLSISGDGGFMQSSMELETAVRLNANIVHVIWVDNAYNMVEMQELNKYRRKSGVEFGPIDFKAYAESCGAVGFAVQKVEELRPMLRKAMEIQGPVVVAIPVDYADNYRLMEQMNFSQLI</sequence>
<feature type="domain" description="Thiamine pyrophosphate enzyme central" evidence="4">
    <location>
        <begin position="198"/>
        <end position="332"/>
    </location>
</feature>
<dbReference type="EMBL" id="LR134117">
    <property type="protein sequence ID" value="VDZ59909.1"/>
    <property type="molecule type" value="Genomic_DNA"/>
</dbReference>
<dbReference type="Proteomes" id="UP000281391">
    <property type="component" value="Chromosome"/>
</dbReference>
<dbReference type="InterPro" id="IPR012782">
    <property type="entry name" value="Acetolactate_synth_catblc"/>
</dbReference>
<dbReference type="FunFam" id="3.40.50.970:FF:000007">
    <property type="entry name" value="Acetolactate synthase"/>
    <property type="match status" value="1"/>
</dbReference>
<evidence type="ECO:0000259" key="4">
    <source>
        <dbReference type="Pfam" id="PF00205"/>
    </source>
</evidence>
<evidence type="ECO:0000256" key="3">
    <source>
        <dbReference type="RuleBase" id="RU362132"/>
    </source>
</evidence>
<dbReference type="Gene3D" id="3.40.50.970">
    <property type="match status" value="2"/>
</dbReference>
<dbReference type="GO" id="GO:0005948">
    <property type="term" value="C:acetolactate synthase complex"/>
    <property type="evidence" value="ECO:0007669"/>
    <property type="project" value="TreeGrafter"/>
</dbReference>
<evidence type="ECO:0000259" key="6">
    <source>
        <dbReference type="Pfam" id="PF02776"/>
    </source>
</evidence>
<dbReference type="InterPro" id="IPR000399">
    <property type="entry name" value="TPP-bd_CS"/>
</dbReference>
<proteinExistence type="inferred from homology"/>
<gene>
    <name evidence="7" type="primary">budB</name>
    <name evidence="7" type="ORF">NCTC11214_03232</name>
</gene>
<dbReference type="SUPFAM" id="SSF52467">
    <property type="entry name" value="DHS-like NAD/FAD-binding domain"/>
    <property type="match status" value="1"/>
</dbReference>
<dbReference type="NCBIfam" id="NF006378">
    <property type="entry name" value="PRK08617.1"/>
    <property type="match status" value="1"/>
</dbReference>
<evidence type="ECO:0000313" key="7">
    <source>
        <dbReference type="EMBL" id="VDZ59909.1"/>
    </source>
</evidence>
<dbReference type="Pfam" id="PF02775">
    <property type="entry name" value="TPP_enzyme_C"/>
    <property type="match status" value="1"/>
</dbReference>
<evidence type="ECO:0000256" key="2">
    <source>
        <dbReference type="ARBA" id="ARBA00023052"/>
    </source>
</evidence>